<gene>
    <name evidence="10" type="ORF">EJ08DRAFT_620829</name>
</gene>
<evidence type="ECO:0000256" key="7">
    <source>
        <dbReference type="ARBA" id="ARBA00023157"/>
    </source>
</evidence>
<dbReference type="GO" id="GO:0050525">
    <property type="term" value="F:cutinase activity"/>
    <property type="evidence" value="ECO:0007669"/>
    <property type="project" value="UniProtKB-UniRule"/>
</dbReference>
<keyword evidence="3 8" id="KW-0719">Serine esterase</keyword>
<evidence type="ECO:0000313" key="11">
    <source>
        <dbReference type="Proteomes" id="UP000800235"/>
    </source>
</evidence>
<dbReference type="AlphaFoldDB" id="A0A9P4NGM8"/>
<comment type="catalytic activity">
    <reaction evidence="8">
        <text>cutin + H2O = cutin monomers.</text>
        <dbReference type="EC" id="3.1.1.74"/>
    </reaction>
</comment>
<comment type="function">
    <text evidence="8">Catalyzes the hydrolysis of complex carboxylic polyesters found in the cell wall of plants. Degrades cutin, a macromolecule that forms the structure of the plant cuticle.</text>
</comment>
<keyword evidence="5 9" id="KW-0732">Signal</keyword>
<dbReference type="PROSITE" id="PS00155">
    <property type="entry name" value="CUTINASE_1"/>
    <property type="match status" value="1"/>
</dbReference>
<dbReference type="EC" id="3.1.1.74" evidence="8"/>
<evidence type="ECO:0000256" key="6">
    <source>
        <dbReference type="ARBA" id="ARBA00022801"/>
    </source>
</evidence>
<dbReference type="InterPro" id="IPR029058">
    <property type="entry name" value="AB_hydrolase_fold"/>
</dbReference>
<proteinExistence type="inferred from homology"/>
<dbReference type="InterPro" id="IPR043580">
    <property type="entry name" value="CUTINASE_1"/>
</dbReference>
<organism evidence="10 11">
    <name type="scientific">Tothia fuscella</name>
    <dbReference type="NCBI Taxonomy" id="1048955"/>
    <lineage>
        <taxon>Eukaryota</taxon>
        <taxon>Fungi</taxon>
        <taxon>Dikarya</taxon>
        <taxon>Ascomycota</taxon>
        <taxon>Pezizomycotina</taxon>
        <taxon>Dothideomycetes</taxon>
        <taxon>Pleosporomycetidae</taxon>
        <taxon>Venturiales</taxon>
        <taxon>Cylindrosympodiaceae</taxon>
        <taxon>Tothia</taxon>
    </lineage>
</organism>
<keyword evidence="7" id="KW-1015">Disulfide bond</keyword>
<keyword evidence="11" id="KW-1185">Reference proteome</keyword>
<dbReference type="Pfam" id="PF01083">
    <property type="entry name" value="Cutinase"/>
    <property type="match status" value="1"/>
</dbReference>
<protein>
    <recommendedName>
        <fullName evidence="8">Cutinase</fullName>
        <ecNumber evidence="8">3.1.1.74</ecNumber>
    </recommendedName>
</protein>
<dbReference type="OrthoDB" id="2586582at2759"/>
<dbReference type="EMBL" id="MU007110">
    <property type="protein sequence ID" value="KAF2420357.1"/>
    <property type="molecule type" value="Genomic_DNA"/>
</dbReference>
<dbReference type="PANTHER" id="PTHR33630">
    <property type="entry name" value="CUTINASE RV1984C-RELATED-RELATED"/>
    <property type="match status" value="1"/>
</dbReference>
<evidence type="ECO:0000256" key="1">
    <source>
        <dbReference type="ARBA" id="ARBA00004613"/>
    </source>
</evidence>
<keyword evidence="6 8" id="KW-0378">Hydrolase</keyword>
<evidence type="ECO:0000256" key="2">
    <source>
        <dbReference type="ARBA" id="ARBA00007534"/>
    </source>
</evidence>
<dbReference type="Proteomes" id="UP000800235">
    <property type="component" value="Unassembled WGS sequence"/>
</dbReference>
<dbReference type="SMART" id="SM01110">
    <property type="entry name" value="Cutinase"/>
    <property type="match status" value="1"/>
</dbReference>
<evidence type="ECO:0000256" key="3">
    <source>
        <dbReference type="ARBA" id="ARBA00022487"/>
    </source>
</evidence>
<comment type="similarity">
    <text evidence="2 8">Belongs to the cutinase family.</text>
</comment>
<evidence type="ECO:0000256" key="4">
    <source>
        <dbReference type="ARBA" id="ARBA00022525"/>
    </source>
</evidence>
<dbReference type="InterPro" id="IPR000675">
    <property type="entry name" value="Cutinase/axe"/>
</dbReference>
<name>A0A9P4NGM8_9PEZI</name>
<evidence type="ECO:0000256" key="5">
    <source>
        <dbReference type="ARBA" id="ARBA00022729"/>
    </source>
</evidence>
<feature type="chain" id="PRO_5040204907" description="Cutinase" evidence="9">
    <location>
        <begin position="16"/>
        <end position="249"/>
    </location>
</feature>
<evidence type="ECO:0000256" key="9">
    <source>
        <dbReference type="SAM" id="SignalP"/>
    </source>
</evidence>
<sequence length="249" mass="26504">MHLSLLLASVSAVAAFPFPFPSLLNRVSEKRQSSDAPCTDVHIFLSKGWNETYPGRQGKLAGAICYGLNSCDYEDIQFYNTPGNSYCESVSEGSVNGVAQMTAYAARCPDSTLVLSGYSQGAHVAGNVLGGGGGYFSGNCTVDNSVGLDTAVSPGNKLKAVLLFGDVLHTAGQWYNVLAGAPYNSNDPRSGDQLTNFNKFGGFIRSYCDIADPLCAAQGPGPFDIERHLNYFDLYTDDAAGWVKYTLGV</sequence>
<keyword evidence="4 8" id="KW-0964">Secreted</keyword>
<dbReference type="PANTHER" id="PTHR33630:SF13">
    <property type="entry name" value="ACETYLXYLAN ESTERASE"/>
    <property type="match status" value="1"/>
</dbReference>
<dbReference type="SUPFAM" id="SSF53474">
    <property type="entry name" value="alpha/beta-Hydrolases"/>
    <property type="match status" value="1"/>
</dbReference>
<comment type="caution">
    <text evidence="10">The sequence shown here is derived from an EMBL/GenBank/DDBJ whole genome shotgun (WGS) entry which is preliminary data.</text>
</comment>
<feature type="signal peptide" evidence="9">
    <location>
        <begin position="1"/>
        <end position="15"/>
    </location>
</feature>
<reference evidence="10" key="1">
    <citation type="journal article" date="2020" name="Stud. Mycol.">
        <title>101 Dothideomycetes genomes: a test case for predicting lifestyles and emergence of pathogens.</title>
        <authorList>
            <person name="Haridas S."/>
            <person name="Albert R."/>
            <person name="Binder M."/>
            <person name="Bloem J."/>
            <person name="Labutti K."/>
            <person name="Salamov A."/>
            <person name="Andreopoulos B."/>
            <person name="Baker S."/>
            <person name="Barry K."/>
            <person name="Bills G."/>
            <person name="Bluhm B."/>
            <person name="Cannon C."/>
            <person name="Castanera R."/>
            <person name="Culley D."/>
            <person name="Daum C."/>
            <person name="Ezra D."/>
            <person name="Gonzalez J."/>
            <person name="Henrissat B."/>
            <person name="Kuo A."/>
            <person name="Liang C."/>
            <person name="Lipzen A."/>
            <person name="Lutzoni F."/>
            <person name="Magnuson J."/>
            <person name="Mondo S."/>
            <person name="Nolan M."/>
            <person name="Ohm R."/>
            <person name="Pangilinan J."/>
            <person name="Park H.-J."/>
            <person name="Ramirez L."/>
            <person name="Alfaro M."/>
            <person name="Sun H."/>
            <person name="Tritt A."/>
            <person name="Yoshinaga Y."/>
            <person name="Zwiers L.-H."/>
            <person name="Turgeon B."/>
            <person name="Goodwin S."/>
            <person name="Spatafora J."/>
            <person name="Crous P."/>
            <person name="Grigoriev I."/>
        </authorList>
    </citation>
    <scope>NUCLEOTIDE SEQUENCE</scope>
    <source>
        <strain evidence="10">CBS 130266</strain>
    </source>
</reference>
<evidence type="ECO:0000313" key="10">
    <source>
        <dbReference type="EMBL" id="KAF2420357.1"/>
    </source>
</evidence>
<comment type="subcellular location">
    <subcellularLocation>
        <location evidence="1 8">Secreted</location>
    </subcellularLocation>
</comment>
<evidence type="ECO:0000256" key="8">
    <source>
        <dbReference type="RuleBase" id="RU361263"/>
    </source>
</evidence>
<dbReference type="Gene3D" id="3.40.50.1820">
    <property type="entry name" value="alpha/beta hydrolase"/>
    <property type="match status" value="1"/>
</dbReference>
<dbReference type="GO" id="GO:0005576">
    <property type="term" value="C:extracellular region"/>
    <property type="evidence" value="ECO:0007669"/>
    <property type="project" value="UniProtKB-SubCell"/>
</dbReference>
<accession>A0A9P4NGM8</accession>